<evidence type="ECO:0000256" key="1">
    <source>
        <dbReference type="ARBA" id="ARBA00022679"/>
    </source>
</evidence>
<dbReference type="InterPro" id="IPR054790">
    <property type="entry name" value="MurU"/>
</dbReference>
<accession>A0P7T7</accession>
<evidence type="ECO:0000313" key="5">
    <source>
        <dbReference type="Proteomes" id="UP000054262"/>
    </source>
</evidence>
<dbReference type="PANTHER" id="PTHR43584:SF8">
    <property type="entry name" value="N-ACETYLMURAMATE ALPHA-1-PHOSPHATE URIDYLYLTRANSFERASE"/>
    <property type="match status" value="1"/>
</dbReference>
<dbReference type="EMBL" id="AAUX01000001">
    <property type="protein sequence ID" value="EAV47597.1"/>
    <property type="molecule type" value="Genomic_DNA"/>
</dbReference>
<keyword evidence="5" id="KW-1185">Reference proteome</keyword>
<sequence>MTRTAMILAAGRGKRMGNLTKDTPKPLLVSKGKTLLERHLEKLSNAGFKDVVINTSYLSSQIRDYVGDGSDWNLRVTFSEESPILETAGGIRKALTLIGSDPFVVINADIYNEFDYHLLLNLHLNPNIDAHLFLTESPEHNIEGDFSLTPNNMVSNEKNKAHTFTGIAIYSKKFFYKVELGKRLKLAPYLIDAIKNHRVSGQMLDAIWMDIGTPERLRCLDQL</sequence>
<dbReference type="PANTHER" id="PTHR43584">
    <property type="entry name" value="NUCLEOTIDYL TRANSFERASE"/>
    <property type="match status" value="1"/>
</dbReference>
<comment type="caution">
    <text evidence="4">The sequence shown here is derived from an EMBL/GenBank/DDBJ whole genome shotgun (WGS) entry which is preliminary data.</text>
</comment>
<evidence type="ECO:0000313" key="4">
    <source>
        <dbReference type="EMBL" id="EAV47597.1"/>
    </source>
</evidence>
<dbReference type="InterPro" id="IPR005835">
    <property type="entry name" value="NTP_transferase_dom"/>
</dbReference>
<evidence type="ECO:0000256" key="2">
    <source>
        <dbReference type="ARBA" id="ARBA00022695"/>
    </source>
</evidence>
<dbReference type="Pfam" id="PF00483">
    <property type="entry name" value="NTP_transferase"/>
    <property type="match status" value="1"/>
</dbReference>
<gene>
    <name evidence="4" type="ORF">MB2181_05950</name>
</gene>
<dbReference type="Gene3D" id="3.90.550.10">
    <property type="entry name" value="Spore Coat Polysaccharide Biosynthesis Protein SpsA, Chain A"/>
    <property type="match status" value="1"/>
</dbReference>
<dbReference type="InterPro" id="IPR050065">
    <property type="entry name" value="GlmU-like"/>
</dbReference>
<feature type="domain" description="Nucleotidyl transferase" evidence="3">
    <location>
        <begin position="5"/>
        <end position="217"/>
    </location>
</feature>
<keyword evidence="2" id="KW-0548">Nucleotidyltransferase</keyword>
<dbReference type="GO" id="GO:0016779">
    <property type="term" value="F:nucleotidyltransferase activity"/>
    <property type="evidence" value="ECO:0007669"/>
    <property type="project" value="UniProtKB-KW"/>
</dbReference>
<proteinExistence type="predicted"/>
<dbReference type="CDD" id="cd06422">
    <property type="entry name" value="NTP_transferase_like_1"/>
    <property type="match status" value="1"/>
</dbReference>
<dbReference type="AlphaFoldDB" id="A0P7T7"/>
<organism evidence="4 5">
    <name type="scientific">Methylophilales bacterium HTCC2181</name>
    <dbReference type="NCBI Taxonomy" id="383631"/>
    <lineage>
        <taxon>Bacteria</taxon>
        <taxon>Pseudomonadati</taxon>
        <taxon>Pseudomonadota</taxon>
        <taxon>Betaproteobacteria</taxon>
        <taxon>Nitrosomonadales</taxon>
        <taxon>OM43 clade</taxon>
    </lineage>
</organism>
<reference evidence="4 5" key="1">
    <citation type="submission" date="2006-11" db="EMBL/GenBank/DDBJ databases">
        <authorList>
            <person name="Giovannoni S."/>
            <person name="Vergin K."/>
            <person name="Ferriera S."/>
            <person name="Johnson J."/>
            <person name="Kravitz S."/>
            <person name="Beeson K."/>
            <person name="Sutton G."/>
            <person name="Rogers Y.-H."/>
            <person name="Friedman R."/>
            <person name="Frazier M."/>
            <person name="Venter J.C."/>
        </authorList>
    </citation>
    <scope>NUCLEOTIDE SEQUENCE [LARGE SCALE GENOMIC DNA]</scope>
    <source>
        <strain evidence="4 5">HTCC2181</strain>
    </source>
</reference>
<dbReference type="SUPFAM" id="SSF53448">
    <property type="entry name" value="Nucleotide-diphospho-sugar transferases"/>
    <property type="match status" value="1"/>
</dbReference>
<dbReference type="OrthoDB" id="9788272at2"/>
<dbReference type="InterPro" id="IPR029044">
    <property type="entry name" value="Nucleotide-diphossugar_trans"/>
</dbReference>
<name>A0P7T7_9PROT</name>
<keyword evidence="1 4" id="KW-0808">Transferase</keyword>
<dbReference type="Proteomes" id="UP000054262">
    <property type="component" value="Unassembled WGS sequence"/>
</dbReference>
<evidence type="ECO:0000259" key="3">
    <source>
        <dbReference type="Pfam" id="PF00483"/>
    </source>
</evidence>
<protein>
    <submittedName>
        <fullName evidence="4">Nucleotidyl transferase</fullName>
    </submittedName>
</protein>
<dbReference type="NCBIfam" id="NF045761">
    <property type="entry name" value="NAMPUrTaseMurU"/>
    <property type="match status" value="1"/>
</dbReference>